<evidence type="ECO:0000256" key="4">
    <source>
        <dbReference type="ARBA" id="ARBA00023180"/>
    </source>
</evidence>
<dbReference type="Gene3D" id="3.90.215.10">
    <property type="entry name" value="Gamma Fibrinogen, chain A, domain 1"/>
    <property type="match status" value="1"/>
</dbReference>
<dbReference type="SUPFAM" id="SSF56496">
    <property type="entry name" value="Fibrinogen C-terminal domain-like"/>
    <property type="match status" value="1"/>
</dbReference>
<dbReference type="EMBL" id="JARBDR010000496">
    <property type="protein sequence ID" value="KAJ8311468.1"/>
    <property type="molecule type" value="Genomic_DNA"/>
</dbReference>
<dbReference type="PANTHER" id="PTHR47221">
    <property type="entry name" value="FIBRINOGEN ALPHA CHAIN"/>
    <property type="match status" value="1"/>
</dbReference>
<evidence type="ECO:0000256" key="3">
    <source>
        <dbReference type="ARBA" id="ARBA00023157"/>
    </source>
</evidence>
<keyword evidence="4" id="KW-0325">Glycoprotein</keyword>
<dbReference type="PROSITE" id="PS51406">
    <property type="entry name" value="FIBRINOGEN_C_2"/>
    <property type="match status" value="1"/>
</dbReference>
<evidence type="ECO:0000256" key="1">
    <source>
        <dbReference type="ARBA" id="ARBA00004613"/>
    </source>
</evidence>
<keyword evidence="2" id="KW-0964">Secreted</keyword>
<feature type="domain" description="Fibrinogen C-terminal" evidence="6">
    <location>
        <begin position="77"/>
        <end position="263"/>
    </location>
</feature>
<organism evidence="7 8">
    <name type="scientific">Tegillarca granosa</name>
    <name type="common">Malaysian cockle</name>
    <name type="synonym">Anadara granosa</name>
    <dbReference type="NCBI Taxonomy" id="220873"/>
    <lineage>
        <taxon>Eukaryota</taxon>
        <taxon>Metazoa</taxon>
        <taxon>Spiralia</taxon>
        <taxon>Lophotrochozoa</taxon>
        <taxon>Mollusca</taxon>
        <taxon>Bivalvia</taxon>
        <taxon>Autobranchia</taxon>
        <taxon>Pteriomorphia</taxon>
        <taxon>Arcoida</taxon>
        <taxon>Arcoidea</taxon>
        <taxon>Arcidae</taxon>
        <taxon>Tegillarca</taxon>
    </lineage>
</organism>
<proteinExistence type="predicted"/>
<dbReference type="Gene3D" id="4.10.530.10">
    <property type="entry name" value="Gamma-fibrinogen Carboxyl Terminal Fragment, domain 2"/>
    <property type="match status" value="1"/>
</dbReference>
<comment type="caution">
    <text evidence="7">The sequence shown here is derived from an EMBL/GenBank/DDBJ whole genome shotgun (WGS) entry which is preliminary data.</text>
</comment>
<name>A0ABQ9F243_TEGGR</name>
<evidence type="ECO:0000256" key="5">
    <source>
        <dbReference type="SAM" id="SignalP"/>
    </source>
</evidence>
<comment type="subcellular location">
    <subcellularLocation>
        <location evidence="1">Secreted</location>
    </subcellularLocation>
</comment>
<evidence type="ECO:0000313" key="7">
    <source>
        <dbReference type="EMBL" id="KAJ8311468.1"/>
    </source>
</evidence>
<gene>
    <name evidence="7" type="ORF">KUTeg_010823</name>
</gene>
<dbReference type="NCBIfam" id="NF040941">
    <property type="entry name" value="GGGWT_bact"/>
    <property type="match status" value="1"/>
</dbReference>
<evidence type="ECO:0000313" key="8">
    <source>
        <dbReference type="Proteomes" id="UP001217089"/>
    </source>
</evidence>
<dbReference type="Proteomes" id="UP001217089">
    <property type="component" value="Unassembled WGS sequence"/>
</dbReference>
<dbReference type="InterPro" id="IPR002181">
    <property type="entry name" value="Fibrinogen_a/b/g_C_dom"/>
</dbReference>
<evidence type="ECO:0000256" key="2">
    <source>
        <dbReference type="ARBA" id="ARBA00022525"/>
    </source>
</evidence>
<feature type="signal peptide" evidence="5">
    <location>
        <begin position="1"/>
        <end position="16"/>
    </location>
</feature>
<protein>
    <recommendedName>
        <fullName evidence="6">Fibrinogen C-terminal domain-containing protein</fullName>
    </recommendedName>
</protein>
<dbReference type="InterPro" id="IPR014716">
    <property type="entry name" value="Fibrinogen_a/b/g_C_1"/>
</dbReference>
<dbReference type="PANTHER" id="PTHR47221:SF5">
    <property type="entry name" value="FIBRINOGEN C-TERMINAL DOMAIN-CONTAINING PROTEIN"/>
    <property type="match status" value="1"/>
</dbReference>
<accession>A0ABQ9F243</accession>
<reference evidence="7 8" key="1">
    <citation type="submission" date="2022-12" db="EMBL/GenBank/DDBJ databases">
        <title>Chromosome-level genome of Tegillarca granosa.</title>
        <authorList>
            <person name="Kim J."/>
        </authorList>
    </citation>
    <scope>NUCLEOTIDE SEQUENCE [LARGE SCALE GENOMIC DNA]</scope>
    <source>
        <strain evidence="7">Teg-2019</strain>
        <tissue evidence="7">Adductor muscle</tissue>
    </source>
</reference>
<feature type="chain" id="PRO_5045240481" description="Fibrinogen C-terminal domain-containing protein" evidence="5">
    <location>
        <begin position="17"/>
        <end position="289"/>
    </location>
</feature>
<keyword evidence="8" id="KW-1185">Reference proteome</keyword>
<dbReference type="InterPro" id="IPR036056">
    <property type="entry name" value="Fibrinogen-like_C"/>
</dbReference>
<sequence length="289" mass="34052">MFSWFIIALLLSSVYCSLKVEQKVEKGEATVCFKFEPKYYYLKDYVEILKFTMNLLERSNKQSVRKNMLEMKHEIYKALAKPKRDCKSYYDMGIRKDGIYRLSPKGATPFHAYCDMKNGGWTVIQRRKYGDVPFDRKWVAYAEGFGNLDGDHWLGNRQIHQLTKEKPSQISFEFIMASDHANATAIYNGFYIDDEGAQFRMHVKPNAKYNKAIKKYIKNNGFYYHNNMKFSAVDRDNDRNRGNCASSSGYWYDNCLLFAYINGDFTSMFIHDSIKSYIIRSEIKVRRRI</sequence>
<keyword evidence="5" id="KW-0732">Signal</keyword>
<evidence type="ECO:0000259" key="6">
    <source>
        <dbReference type="PROSITE" id="PS51406"/>
    </source>
</evidence>
<keyword evidence="3" id="KW-1015">Disulfide bond</keyword>
<dbReference type="InterPro" id="IPR037579">
    <property type="entry name" value="FIB_ANG-like"/>
</dbReference>
<dbReference type="Pfam" id="PF00147">
    <property type="entry name" value="Fibrinogen_C"/>
    <property type="match status" value="1"/>
</dbReference>
<dbReference type="SMART" id="SM00186">
    <property type="entry name" value="FBG"/>
    <property type="match status" value="1"/>
</dbReference>